<proteinExistence type="predicted"/>
<feature type="domain" description="PAS" evidence="8">
    <location>
        <begin position="8"/>
        <end position="65"/>
    </location>
</feature>
<dbReference type="PROSITE" id="PS50113">
    <property type="entry name" value="PAC"/>
    <property type="match status" value="2"/>
</dbReference>
<dbReference type="Proteomes" id="UP000236919">
    <property type="component" value="Unassembled WGS sequence"/>
</dbReference>
<evidence type="ECO:0000313" key="11">
    <source>
        <dbReference type="Proteomes" id="UP000236919"/>
    </source>
</evidence>
<accession>A0A2S4MD68</accession>
<feature type="modified residue" description="4-aspartylphosphate" evidence="4">
    <location>
        <position position="577"/>
    </location>
</feature>
<dbReference type="PROSITE" id="PS50112">
    <property type="entry name" value="PAS"/>
    <property type="match status" value="2"/>
</dbReference>
<organism evidence="10 11">
    <name type="scientific">Bosea psychrotolerans</name>
    <dbReference type="NCBI Taxonomy" id="1871628"/>
    <lineage>
        <taxon>Bacteria</taxon>
        <taxon>Pseudomonadati</taxon>
        <taxon>Pseudomonadota</taxon>
        <taxon>Alphaproteobacteria</taxon>
        <taxon>Hyphomicrobiales</taxon>
        <taxon>Boseaceae</taxon>
        <taxon>Bosea</taxon>
    </lineage>
</organism>
<feature type="domain" description="PAC" evidence="9">
    <location>
        <begin position="83"/>
        <end position="136"/>
    </location>
</feature>
<evidence type="ECO:0000259" key="7">
    <source>
        <dbReference type="PROSITE" id="PS50110"/>
    </source>
</evidence>
<sequence>MAFQDDVTEDRYRLLIEAVTDYAIYMLDPDGNIVSWNAGARRFKGYEAHEIIGAHFSRFYTPEDQAAELPSRALKIAQSEGRFENEGWRVRKDGTRFWAHVIIDPIIHPVSGRALGFAKITRDLTERRKQDEALRRSEQSFRLLVQGVTDYAIYMLDEHGTVTNWNAGAERIKGYRPEEIIGRHFSVFYTQEEREAKVWERALAVARSAGNYQTEGWRVRKNGERFWASVAIDPIRDDQLNIIGFAKITRDMTERRQAEQALEAAREALYQSQKMDALGQLTGGVAHDFNNLLNAVVGSLELLRKQVTDERQLGLIENALKGATRGITLTQRLLAFARKQDLQVSSVNVYELVAGMTDLLSRSLGTSIELETSFPISLKPVAADPNQIELAILNLAVNARDAMPEGGKITISAKNETVSAGSAGPLQPGEYVRLAVTDTGAGMDQETLAKASEPFFTTKGVGKGTGLGLPMVLGTAAQLGGRLELESRVGEGTTAALWLPVSQPLPGLLSDAPEANAEPAKTTPSIRVLAVDDDALVLMNTVALLEDLGHEVVEAGSGREALRMMGEDAAFDLVITDQAMPHMTGSQLISELNERWPDIPVILATGYAELPGSLPAHVKRLSKPFWQKDLERAIADSKAGQARRQGRDFGGRA</sequence>
<dbReference type="RefSeq" id="WP_103718179.1">
    <property type="nucleotide sequence ID" value="NZ_PQFZ01000005.1"/>
</dbReference>
<feature type="domain" description="Response regulatory" evidence="7">
    <location>
        <begin position="527"/>
        <end position="638"/>
    </location>
</feature>
<dbReference type="SUPFAM" id="SSF55785">
    <property type="entry name" value="PYP-like sensor domain (PAS domain)"/>
    <property type="match status" value="2"/>
</dbReference>
<dbReference type="PROSITE" id="PS50109">
    <property type="entry name" value="HIS_KIN"/>
    <property type="match status" value="1"/>
</dbReference>
<dbReference type="InterPro" id="IPR011006">
    <property type="entry name" value="CheY-like_superfamily"/>
</dbReference>
<dbReference type="SMART" id="SM00091">
    <property type="entry name" value="PAS"/>
    <property type="match status" value="2"/>
</dbReference>
<dbReference type="SMART" id="SM00448">
    <property type="entry name" value="REC"/>
    <property type="match status" value="1"/>
</dbReference>
<feature type="domain" description="PAS" evidence="8">
    <location>
        <begin position="137"/>
        <end position="195"/>
    </location>
</feature>
<dbReference type="CDD" id="cd00130">
    <property type="entry name" value="PAS"/>
    <property type="match status" value="2"/>
</dbReference>
<dbReference type="InterPro" id="IPR036097">
    <property type="entry name" value="HisK_dim/P_sf"/>
</dbReference>
<feature type="domain" description="PAC" evidence="9">
    <location>
        <begin position="212"/>
        <end position="264"/>
    </location>
</feature>
<dbReference type="OrthoDB" id="9796100at2"/>
<keyword evidence="5" id="KW-0175">Coiled coil</keyword>
<dbReference type="PANTHER" id="PTHR43065:SF49">
    <property type="entry name" value="HISTIDINE KINASE"/>
    <property type="match status" value="1"/>
</dbReference>
<evidence type="ECO:0000259" key="8">
    <source>
        <dbReference type="PROSITE" id="PS50112"/>
    </source>
</evidence>
<dbReference type="Pfam" id="PF00072">
    <property type="entry name" value="Response_reg"/>
    <property type="match status" value="1"/>
</dbReference>
<reference evidence="10 11" key="1">
    <citation type="submission" date="2018-01" db="EMBL/GenBank/DDBJ databases">
        <title>Genomic Encyclopedia of Type Strains, Phase III (KMG-III): the genomes of soil and plant-associated and newly described type strains.</title>
        <authorList>
            <person name="Whitman W."/>
        </authorList>
    </citation>
    <scope>NUCLEOTIDE SEQUENCE [LARGE SCALE GENOMIC DNA]</scope>
    <source>
        <strain evidence="10 11">1131</strain>
    </source>
</reference>
<evidence type="ECO:0000256" key="3">
    <source>
        <dbReference type="ARBA" id="ARBA00022553"/>
    </source>
</evidence>
<dbReference type="InterPro" id="IPR036890">
    <property type="entry name" value="HATPase_C_sf"/>
</dbReference>
<keyword evidence="3 4" id="KW-0597">Phosphoprotein</keyword>
<dbReference type="PROSITE" id="PS50110">
    <property type="entry name" value="RESPONSE_REGULATORY"/>
    <property type="match status" value="1"/>
</dbReference>
<evidence type="ECO:0000313" key="10">
    <source>
        <dbReference type="EMBL" id="POR52569.1"/>
    </source>
</evidence>
<feature type="domain" description="Histidine kinase" evidence="6">
    <location>
        <begin position="284"/>
        <end position="503"/>
    </location>
</feature>
<dbReference type="Pfam" id="PF13426">
    <property type="entry name" value="PAS_9"/>
    <property type="match status" value="2"/>
</dbReference>
<dbReference type="InterPro" id="IPR000014">
    <property type="entry name" value="PAS"/>
</dbReference>
<dbReference type="Gene3D" id="3.30.450.20">
    <property type="entry name" value="PAS domain"/>
    <property type="match status" value="2"/>
</dbReference>
<dbReference type="InterPro" id="IPR001610">
    <property type="entry name" value="PAC"/>
</dbReference>
<dbReference type="InterPro" id="IPR003594">
    <property type="entry name" value="HATPase_dom"/>
</dbReference>
<dbReference type="EMBL" id="PQFZ01000005">
    <property type="protein sequence ID" value="POR52569.1"/>
    <property type="molecule type" value="Genomic_DNA"/>
</dbReference>
<dbReference type="PANTHER" id="PTHR43065">
    <property type="entry name" value="SENSOR HISTIDINE KINASE"/>
    <property type="match status" value="1"/>
</dbReference>
<dbReference type="EC" id="2.7.13.3" evidence="2"/>
<evidence type="ECO:0000256" key="1">
    <source>
        <dbReference type="ARBA" id="ARBA00000085"/>
    </source>
</evidence>
<dbReference type="SMART" id="SM00086">
    <property type="entry name" value="PAC"/>
    <property type="match status" value="2"/>
</dbReference>
<gene>
    <name evidence="10" type="ORF">CYD53_105234</name>
</gene>
<comment type="caution">
    <text evidence="10">The sequence shown here is derived from an EMBL/GenBank/DDBJ whole genome shotgun (WGS) entry which is preliminary data.</text>
</comment>
<dbReference type="Gene3D" id="3.30.565.10">
    <property type="entry name" value="Histidine kinase-like ATPase, C-terminal domain"/>
    <property type="match status" value="1"/>
</dbReference>
<feature type="coiled-coil region" evidence="5">
    <location>
        <begin position="248"/>
        <end position="275"/>
    </location>
</feature>
<evidence type="ECO:0000256" key="5">
    <source>
        <dbReference type="SAM" id="Coils"/>
    </source>
</evidence>
<dbReference type="SMART" id="SM00387">
    <property type="entry name" value="HATPase_c"/>
    <property type="match status" value="1"/>
</dbReference>
<evidence type="ECO:0000259" key="6">
    <source>
        <dbReference type="PROSITE" id="PS50109"/>
    </source>
</evidence>
<dbReference type="PRINTS" id="PR00344">
    <property type="entry name" value="BCTRLSENSOR"/>
</dbReference>
<dbReference type="InterPro" id="IPR000700">
    <property type="entry name" value="PAS-assoc_C"/>
</dbReference>
<dbReference type="SMART" id="SM00388">
    <property type="entry name" value="HisKA"/>
    <property type="match status" value="1"/>
</dbReference>
<dbReference type="Pfam" id="PF00512">
    <property type="entry name" value="HisKA"/>
    <property type="match status" value="1"/>
</dbReference>
<dbReference type="InterPro" id="IPR035965">
    <property type="entry name" value="PAS-like_dom_sf"/>
</dbReference>
<evidence type="ECO:0000256" key="2">
    <source>
        <dbReference type="ARBA" id="ARBA00012438"/>
    </source>
</evidence>
<dbReference type="InterPro" id="IPR001789">
    <property type="entry name" value="Sig_transdc_resp-reg_receiver"/>
</dbReference>
<dbReference type="CDD" id="cd00082">
    <property type="entry name" value="HisKA"/>
    <property type="match status" value="1"/>
</dbReference>
<dbReference type="InterPro" id="IPR005467">
    <property type="entry name" value="His_kinase_dom"/>
</dbReference>
<protein>
    <recommendedName>
        <fullName evidence="2">histidine kinase</fullName>
        <ecNumber evidence="2">2.7.13.3</ecNumber>
    </recommendedName>
</protein>
<dbReference type="Pfam" id="PF02518">
    <property type="entry name" value="HATPase_c"/>
    <property type="match status" value="1"/>
</dbReference>
<dbReference type="Gene3D" id="1.10.287.130">
    <property type="match status" value="1"/>
</dbReference>
<dbReference type="Gene3D" id="3.40.50.2300">
    <property type="match status" value="1"/>
</dbReference>
<dbReference type="SUPFAM" id="SSF47384">
    <property type="entry name" value="Homodimeric domain of signal transducing histidine kinase"/>
    <property type="match status" value="1"/>
</dbReference>
<evidence type="ECO:0000256" key="4">
    <source>
        <dbReference type="PROSITE-ProRule" id="PRU00169"/>
    </source>
</evidence>
<dbReference type="SUPFAM" id="SSF52172">
    <property type="entry name" value="CheY-like"/>
    <property type="match status" value="1"/>
</dbReference>
<evidence type="ECO:0000259" key="9">
    <source>
        <dbReference type="PROSITE" id="PS50113"/>
    </source>
</evidence>
<name>A0A2S4MD68_9HYPH</name>
<dbReference type="InterPro" id="IPR004358">
    <property type="entry name" value="Sig_transdc_His_kin-like_C"/>
</dbReference>
<comment type="catalytic activity">
    <reaction evidence="1">
        <text>ATP + protein L-histidine = ADP + protein N-phospho-L-histidine.</text>
        <dbReference type="EC" id="2.7.13.3"/>
    </reaction>
</comment>
<dbReference type="InterPro" id="IPR003661">
    <property type="entry name" value="HisK_dim/P_dom"/>
</dbReference>
<dbReference type="NCBIfam" id="TIGR00229">
    <property type="entry name" value="sensory_box"/>
    <property type="match status" value="2"/>
</dbReference>
<keyword evidence="11" id="KW-1185">Reference proteome</keyword>
<dbReference type="GO" id="GO:0000155">
    <property type="term" value="F:phosphorelay sensor kinase activity"/>
    <property type="evidence" value="ECO:0007669"/>
    <property type="project" value="InterPro"/>
</dbReference>
<dbReference type="AlphaFoldDB" id="A0A2S4MD68"/>
<dbReference type="SUPFAM" id="SSF55874">
    <property type="entry name" value="ATPase domain of HSP90 chaperone/DNA topoisomerase II/histidine kinase"/>
    <property type="match status" value="1"/>
</dbReference>